<evidence type="ECO:0000256" key="1">
    <source>
        <dbReference type="RuleBase" id="RU004508"/>
    </source>
</evidence>
<evidence type="ECO:0000313" key="3">
    <source>
        <dbReference type="Proteomes" id="UP001204798"/>
    </source>
</evidence>
<dbReference type="Gene3D" id="3.90.1150.10">
    <property type="entry name" value="Aspartate Aminotransferase, domain 1"/>
    <property type="match status" value="1"/>
</dbReference>
<name>A0ABT2ENM7_9BACT</name>
<sequence>MAQLAALGGSPVAPNGLKVVWPEFGEEERQAILKVLERGEWWRFGVPEEESEVAQFEREWANYHDARYCVAVCNGTVALMVAFWALGIKHGDEVIVPAVTFIATSDAVVLCGGVPVFVDIDPETYQIDPDAIEAAITERTKAICVVHYAGYPCDLDRIKTIAQRHGLPVVEDCAHAQGTEWRGRKVGAHITCGCFSFQQSKSLTAGEGGAIVTDDPDLAELIWAFHNCGRPKGVGRYEHHIIGGNFRLSEWQGAILRAQLKRLPEQTKRRMENGAWLAEQLAQLGLKTLKPDERITQRGYYFFVIRYNPDEFGGVHRDVFLKALRAEGIPAFAGYGVPVYKNPSYTQSGVVHRVLPCPNAERICAHEQITLSNHVLLDKKNCQVILDACEKIKANLDELRQLEKMANR</sequence>
<comment type="caution">
    <text evidence="2">The sequence shown here is derived from an EMBL/GenBank/DDBJ whole genome shotgun (WGS) entry which is preliminary data.</text>
</comment>
<keyword evidence="3" id="KW-1185">Reference proteome</keyword>
<comment type="similarity">
    <text evidence="1">Belongs to the DegT/DnrJ/EryC1 family.</text>
</comment>
<gene>
    <name evidence="2" type="ORF">M2350_001987</name>
</gene>
<dbReference type="InterPro" id="IPR000653">
    <property type="entry name" value="DegT/StrS_aminotransferase"/>
</dbReference>
<dbReference type="SUPFAM" id="SSF53383">
    <property type="entry name" value="PLP-dependent transferases"/>
    <property type="match status" value="1"/>
</dbReference>
<protein>
    <submittedName>
        <fullName evidence="2">dTDP-4-amino-4,6-dideoxygalactose transaminase</fullName>
    </submittedName>
</protein>
<dbReference type="InterPro" id="IPR015421">
    <property type="entry name" value="PyrdxlP-dep_Trfase_major"/>
</dbReference>
<proteinExistence type="inferred from homology"/>
<reference evidence="2 3" key="1">
    <citation type="submission" date="2022-08" db="EMBL/GenBank/DDBJ databases">
        <title>Bacterial and archaeal communities from various locations to study Microbial Dark Matter (Phase II).</title>
        <authorList>
            <person name="Stepanauskas R."/>
        </authorList>
    </citation>
    <scope>NUCLEOTIDE SEQUENCE [LARGE SCALE GENOMIC DNA]</scope>
    <source>
        <strain evidence="2 3">PD1</strain>
    </source>
</reference>
<dbReference type="Pfam" id="PF01041">
    <property type="entry name" value="DegT_DnrJ_EryC1"/>
    <property type="match status" value="1"/>
</dbReference>
<keyword evidence="1" id="KW-0663">Pyridoxal phosphate</keyword>
<organism evidence="2 3">
    <name type="scientific">Candidatus Fervidibacter sacchari</name>
    <dbReference type="NCBI Taxonomy" id="1448929"/>
    <lineage>
        <taxon>Bacteria</taxon>
        <taxon>Candidatus Fervidibacterota</taxon>
        <taxon>Candidatus Fervidibacter</taxon>
    </lineage>
</organism>
<evidence type="ECO:0000313" key="2">
    <source>
        <dbReference type="EMBL" id="MCS3919574.1"/>
    </source>
</evidence>
<dbReference type="RefSeq" id="WP_259096127.1">
    <property type="nucleotide sequence ID" value="NZ_CP130454.1"/>
</dbReference>
<dbReference type="Proteomes" id="UP001204798">
    <property type="component" value="Unassembled WGS sequence"/>
</dbReference>
<dbReference type="Gene3D" id="3.40.640.10">
    <property type="entry name" value="Type I PLP-dependent aspartate aminotransferase-like (Major domain)"/>
    <property type="match status" value="1"/>
</dbReference>
<dbReference type="PIRSF" id="PIRSF000390">
    <property type="entry name" value="PLP_StrS"/>
    <property type="match status" value="1"/>
</dbReference>
<dbReference type="PANTHER" id="PTHR30244:SF34">
    <property type="entry name" value="DTDP-4-AMINO-4,6-DIDEOXYGALACTOSE TRANSAMINASE"/>
    <property type="match status" value="1"/>
</dbReference>
<accession>A0ABT2ENM7</accession>
<dbReference type="PANTHER" id="PTHR30244">
    <property type="entry name" value="TRANSAMINASE"/>
    <property type="match status" value="1"/>
</dbReference>
<dbReference type="InterPro" id="IPR015422">
    <property type="entry name" value="PyrdxlP-dep_Trfase_small"/>
</dbReference>
<dbReference type="CDD" id="cd00616">
    <property type="entry name" value="AHBA_syn"/>
    <property type="match status" value="1"/>
</dbReference>
<dbReference type="InterPro" id="IPR015424">
    <property type="entry name" value="PyrdxlP-dep_Trfase"/>
</dbReference>
<dbReference type="EMBL" id="JANUCP010000003">
    <property type="protein sequence ID" value="MCS3919574.1"/>
    <property type="molecule type" value="Genomic_DNA"/>
</dbReference>